<dbReference type="GO" id="GO:0008270">
    <property type="term" value="F:zinc ion binding"/>
    <property type="evidence" value="ECO:0007669"/>
    <property type="project" value="UniProtKB-KW"/>
</dbReference>
<accession>A0AAN9HUP4</accession>
<evidence type="ECO:0000259" key="10">
    <source>
        <dbReference type="PROSITE" id="PS50089"/>
    </source>
</evidence>
<keyword evidence="3" id="KW-0808">Transferase</keyword>
<evidence type="ECO:0000256" key="7">
    <source>
        <dbReference type="ARBA" id="ARBA00022833"/>
    </source>
</evidence>
<dbReference type="EMBL" id="JAYWIO010000007">
    <property type="protein sequence ID" value="KAK7251348.1"/>
    <property type="molecule type" value="Genomic_DNA"/>
</dbReference>
<dbReference type="AlphaFoldDB" id="A0AAN9HUP4"/>
<dbReference type="EC" id="2.3.2.27" evidence="2"/>
<dbReference type="PROSITE" id="PS50089">
    <property type="entry name" value="ZF_RING_2"/>
    <property type="match status" value="1"/>
</dbReference>
<keyword evidence="6" id="KW-0833">Ubl conjugation pathway</keyword>
<feature type="domain" description="RING-type" evidence="10">
    <location>
        <begin position="241"/>
        <end position="282"/>
    </location>
</feature>
<evidence type="ECO:0000313" key="11">
    <source>
        <dbReference type="EMBL" id="KAK7251348.1"/>
    </source>
</evidence>
<comment type="catalytic activity">
    <reaction evidence="1">
        <text>S-ubiquitinyl-[E2 ubiquitin-conjugating enzyme]-L-cysteine + [acceptor protein]-L-lysine = [E2 ubiquitin-conjugating enzyme]-L-cysteine + N(6)-ubiquitinyl-[acceptor protein]-L-lysine.</text>
        <dbReference type="EC" id="2.3.2.27"/>
    </reaction>
</comment>
<dbReference type="GO" id="GO:0061630">
    <property type="term" value="F:ubiquitin protein ligase activity"/>
    <property type="evidence" value="ECO:0007669"/>
    <property type="project" value="UniProtKB-EC"/>
</dbReference>
<dbReference type="PANTHER" id="PTHR46463:SF44">
    <property type="entry name" value="RING_U-BOX SUPERFAMILY PROTEIN"/>
    <property type="match status" value="1"/>
</dbReference>
<keyword evidence="12" id="KW-1185">Reference proteome</keyword>
<dbReference type="Pfam" id="PF13639">
    <property type="entry name" value="zf-RING_2"/>
    <property type="match status" value="1"/>
</dbReference>
<dbReference type="Proteomes" id="UP001372338">
    <property type="component" value="Unassembled WGS sequence"/>
</dbReference>
<sequence length="289" mass="32302">MGVCCFCWPSKDPELAPPPYYVSDLYPSERLVFGYRREDTLGAHKKIVVAVSETVKTITVVGKPSAVMSIAIQLRRKTFKHCGNLIAVFNQYLKPCRTCMYPRASEEHVPLSSNQGAAASFSGRLLVDTNLDISNPDTYIPPPAPNPSNDTLDATQIPPVAQEIRGDKNNASLHATNSNSTQKPVTGDNLETSTKLEELKEPELKVQTDLELDSAKGSEIEPPQLEEVEPIKLVEEEEDDCPICLEEYDDENPKLTTECDHHYHLACILEWMERRETCPMCEQVMVLNP</sequence>
<evidence type="ECO:0000256" key="9">
    <source>
        <dbReference type="SAM" id="MobiDB-lite"/>
    </source>
</evidence>
<evidence type="ECO:0000313" key="12">
    <source>
        <dbReference type="Proteomes" id="UP001372338"/>
    </source>
</evidence>
<evidence type="ECO:0000256" key="1">
    <source>
        <dbReference type="ARBA" id="ARBA00000900"/>
    </source>
</evidence>
<proteinExistence type="predicted"/>
<evidence type="ECO:0000256" key="4">
    <source>
        <dbReference type="ARBA" id="ARBA00022723"/>
    </source>
</evidence>
<evidence type="ECO:0000256" key="8">
    <source>
        <dbReference type="PROSITE-ProRule" id="PRU00175"/>
    </source>
</evidence>
<keyword evidence="4" id="KW-0479">Metal-binding</keyword>
<name>A0AAN9HUP4_CROPI</name>
<dbReference type="Gene3D" id="3.30.40.10">
    <property type="entry name" value="Zinc/RING finger domain, C3HC4 (zinc finger)"/>
    <property type="match status" value="1"/>
</dbReference>
<evidence type="ECO:0000256" key="3">
    <source>
        <dbReference type="ARBA" id="ARBA00022679"/>
    </source>
</evidence>
<keyword evidence="5 8" id="KW-0863">Zinc-finger</keyword>
<evidence type="ECO:0000256" key="2">
    <source>
        <dbReference type="ARBA" id="ARBA00012483"/>
    </source>
</evidence>
<reference evidence="11 12" key="1">
    <citation type="submission" date="2024-01" db="EMBL/GenBank/DDBJ databases">
        <title>The genomes of 5 underutilized Papilionoideae crops provide insights into root nodulation and disease resistanc.</title>
        <authorList>
            <person name="Yuan L."/>
        </authorList>
    </citation>
    <scope>NUCLEOTIDE SEQUENCE [LARGE SCALE GENOMIC DNA]</scope>
    <source>
        <strain evidence="11">ZHUSHIDOU_FW_LH</strain>
        <tissue evidence="11">Leaf</tissue>
    </source>
</reference>
<organism evidence="11 12">
    <name type="scientific">Crotalaria pallida</name>
    <name type="common">Smooth rattlebox</name>
    <name type="synonym">Crotalaria striata</name>
    <dbReference type="NCBI Taxonomy" id="3830"/>
    <lineage>
        <taxon>Eukaryota</taxon>
        <taxon>Viridiplantae</taxon>
        <taxon>Streptophyta</taxon>
        <taxon>Embryophyta</taxon>
        <taxon>Tracheophyta</taxon>
        <taxon>Spermatophyta</taxon>
        <taxon>Magnoliopsida</taxon>
        <taxon>eudicotyledons</taxon>
        <taxon>Gunneridae</taxon>
        <taxon>Pentapetalae</taxon>
        <taxon>rosids</taxon>
        <taxon>fabids</taxon>
        <taxon>Fabales</taxon>
        <taxon>Fabaceae</taxon>
        <taxon>Papilionoideae</taxon>
        <taxon>50 kb inversion clade</taxon>
        <taxon>genistoids sensu lato</taxon>
        <taxon>core genistoids</taxon>
        <taxon>Crotalarieae</taxon>
        <taxon>Crotalaria</taxon>
    </lineage>
</organism>
<dbReference type="InterPro" id="IPR001841">
    <property type="entry name" value="Znf_RING"/>
</dbReference>
<dbReference type="SUPFAM" id="SSF57850">
    <property type="entry name" value="RING/U-box"/>
    <property type="match status" value="1"/>
</dbReference>
<feature type="region of interest" description="Disordered" evidence="9">
    <location>
        <begin position="134"/>
        <end position="154"/>
    </location>
</feature>
<protein>
    <recommendedName>
        <fullName evidence="2">RING-type E3 ubiquitin transferase</fullName>
        <ecNumber evidence="2">2.3.2.27</ecNumber>
    </recommendedName>
</protein>
<evidence type="ECO:0000256" key="5">
    <source>
        <dbReference type="ARBA" id="ARBA00022771"/>
    </source>
</evidence>
<comment type="caution">
    <text evidence="11">The sequence shown here is derived from an EMBL/GenBank/DDBJ whole genome shotgun (WGS) entry which is preliminary data.</text>
</comment>
<keyword evidence="7" id="KW-0862">Zinc</keyword>
<dbReference type="SMART" id="SM00184">
    <property type="entry name" value="RING"/>
    <property type="match status" value="1"/>
</dbReference>
<dbReference type="GO" id="GO:0005829">
    <property type="term" value="C:cytosol"/>
    <property type="evidence" value="ECO:0007669"/>
    <property type="project" value="TreeGrafter"/>
</dbReference>
<dbReference type="InterPro" id="IPR013083">
    <property type="entry name" value="Znf_RING/FYVE/PHD"/>
</dbReference>
<gene>
    <name evidence="11" type="ORF">RIF29_34455</name>
</gene>
<dbReference type="PANTHER" id="PTHR46463">
    <property type="entry name" value="ZINC FINGER, RING/FYVE/PHD-TYPE"/>
    <property type="match status" value="1"/>
</dbReference>
<evidence type="ECO:0000256" key="6">
    <source>
        <dbReference type="ARBA" id="ARBA00022786"/>
    </source>
</evidence>